<dbReference type="SUPFAM" id="SSF53706">
    <property type="entry name" value="Formate dehydrogenase/DMSO reductase, domains 1-3"/>
    <property type="match status" value="1"/>
</dbReference>
<organism evidence="2 3">
    <name type="scientific">Paraburkholderia rhynchosiae</name>
    <dbReference type="NCBI Taxonomy" id="487049"/>
    <lineage>
        <taxon>Bacteria</taxon>
        <taxon>Pseudomonadati</taxon>
        <taxon>Pseudomonadota</taxon>
        <taxon>Betaproteobacteria</taxon>
        <taxon>Burkholderiales</taxon>
        <taxon>Burkholderiaceae</taxon>
        <taxon>Paraburkholderia</taxon>
    </lineage>
</organism>
<feature type="compositionally biased region" description="Low complexity" evidence="1">
    <location>
        <begin position="12"/>
        <end position="22"/>
    </location>
</feature>
<evidence type="ECO:0000256" key="1">
    <source>
        <dbReference type="SAM" id="MobiDB-lite"/>
    </source>
</evidence>
<name>A0A6J5AYI6_9BURK</name>
<reference evidence="2 3" key="1">
    <citation type="submission" date="2020-04" db="EMBL/GenBank/DDBJ databases">
        <authorList>
            <person name="De Canck E."/>
        </authorList>
    </citation>
    <scope>NUCLEOTIDE SEQUENCE [LARGE SCALE GENOMIC DNA]</scope>
    <source>
        <strain evidence="2 3">LMG 27174</strain>
    </source>
</reference>
<evidence type="ECO:0000313" key="3">
    <source>
        <dbReference type="Proteomes" id="UP000494205"/>
    </source>
</evidence>
<dbReference type="Proteomes" id="UP000494205">
    <property type="component" value="Unassembled WGS sequence"/>
</dbReference>
<feature type="region of interest" description="Disordered" evidence="1">
    <location>
        <begin position="1"/>
        <end position="26"/>
    </location>
</feature>
<dbReference type="AlphaFoldDB" id="A0A6J5AYI6"/>
<evidence type="ECO:0008006" key="4">
    <source>
        <dbReference type="Google" id="ProtNLM"/>
    </source>
</evidence>
<proteinExistence type="predicted"/>
<gene>
    <name evidence="2" type="ORF">LMG27174_02779</name>
</gene>
<sequence length="484" mass="50738">MELAKSRPMHLSPTDPSTSSPSGAANVPASSITRDWTCPFCPLLCDDLLIESHDDATLSVHNTDCPRLEHALTYYGAADAQCRASVDGHEVELDVALSRAAQILSSARRPLFGALTTDVAGTRALYTLAAGCGAILDHLHGDAMSAATLALQDRGSFFTTLSEVRARADLLVFFGCQPSRRYPRFFTRTIEGTEAARELVFVGCTPDPAASGLANVRIESILPDADPFDPFDTLALWSAISDGRTPNALHEHALHAGQVAQTLAVLQALQARIAAARYTVLVYEPTSLPAPHGALLIEALNRIVKASNLSARAGCLALGGDDGALTVNQTVTWLSGLPLRTRVSTPSRIAGTAPLDHDPYRYRTARLLADGEIDALLWVASFAPPAWPEALPDELPAIVLGHPALAQAATARGAATVFIPVATPGVDSGGHLFRVDSSVVMPLAAARGGGESLSAANPVASSVARIATQLAARLGTQPAAQVQP</sequence>
<evidence type="ECO:0000313" key="2">
    <source>
        <dbReference type="EMBL" id="CAB3683486.1"/>
    </source>
</evidence>
<accession>A0A6J5AYI6</accession>
<protein>
    <recommendedName>
        <fullName evidence="4">Formylmethanofuran dehydrogenase</fullName>
    </recommendedName>
</protein>
<dbReference type="EMBL" id="CADIJZ010000009">
    <property type="protein sequence ID" value="CAB3683486.1"/>
    <property type="molecule type" value="Genomic_DNA"/>
</dbReference>